<dbReference type="Pfam" id="PF01400">
    <property type="entry name" value="Astacin"/>
    <property type="match status" value="1"/>
</dbReference>
<dbReference type="Gene3D" id="3.40.390.10">
    <property type="entry name" value="Collagenase (Catalytic Domain)"/>
    <property type="match status" value="1"/>
</dbReference>
<keyword evidence="3 11" id="KW-0732">Signal</keyword>
<evidence type="ECO:0000256" key="1">
    <source>
        <dbReference type="ARBA" id="ARBA00022670"/>
    </source>
</evidence>
<feature type="binding site" evidence="10">
    <location>
        <position position="185"/>
    </location>
    <ligand>
        <name>Zn(2+)</name>
        <dbReference type="ChEBI" id="CHEBI:29105"/>
        <note>catalytic</note>
    </ligand>
</feature>
<feature type="active site" evidence="10">
    <location>
        <position position="186"/>
    </location>
</feature>
<name>A0AAN9U4B1_9HEMI</name>
<keyword evidence="2 10" id="KW-0479">Metal-binding</keyword>
<evidence type="ECO:0000256" key="3">
    <source>
        <dbReference type="ARBA" id="ARBA00022729"/>
    </source>
</evidence>
<comment type="caution">
    <text evidence="10">Lacks conserved residue(s) required for the propagation of feature annotation.</text>
</comment>
<keyword evidence="9" id="KW-0325">Glycoprotein</keyword>
<dbReference type="PROSITE" id="PS51864">
    <property type="entry name" value="ASTACIN"/>
    <property type="match status" value="1"/>
</dbReference>
<keyword evidence="14" id="KW-1185">Reference proteome</keyword>
<dbReference type="GO" id="GO:0006508">
    <property type="term" value="P:proteolysis"/>
    <property type="evidence" value="ECO:0007669"/>
    <property type="project" value="UniProtKB-KW"/>
</dbReference>
<dbReference type="EC" id="3.4.24.-" evidence="11"/>
<dbReference type="PRINTS" id="PR00480">
    <property type="entry name" value="ASTACIN"/>
</dbReference>
<dbReference type="SUPFAM" id="SSF55486">
    <property type="entry name" value="Metalloproteases ('zincins'), catalytic domain"/>
    <property type="match status" value="1"/>
</dbReference>
<proteinExistence type="predicted"/>
<sequence length="298" mass="34091">MFVFRVLVSLLIFETLVFGVPVVFDEGDGDGYPDYDTFKTLELLGDRIFGEPRPSSGTSVSQWTPTSDVFPEELGEYHEGDILHPYPSGRNGLRAKSSRWPNKTIPYEISPYMRGADRQMIQEAIDEFHKHTCIKFKERRESDFDYVYFTNGNTGCWSSVGRIGGRQEINLQTPGCTSQRGTVIHEMLHAVGFMHEQNRPDRDKYVIINYQNIESGKESNFDKAQTETVDNQGIGYDYHSVMHYSGNAFSRNGRPTIEPKTRGVTMGQRKALSKKDIQKVQKMYKCRKGNKHPSTFDD</sequence>
<dbReference type="CDD" id="cd04280">
    <property type="entry name" value="ZnMc_astacin_like"/>
    <property type="match status" value="1"/>
</dbReference>
<evidence type="ECO:0000256" key="4">
    <source>
        <dbReference type="ARBA" id="ARBA00022801"/>
    </source>
</evidence>
<dbReference type="SMART" id="SM00235">
    <property type="entry name" value="ZnMc"/>
    <property type="match status" value="1"/>
</dbReference>
<evidence type="ECO:0000259" key="12">
    <source>
        <dbReference type="PROSITE" id="PS51864"/>
    </source>
</evidence>
<keyword evidence="4 10" id="KW-0378">Hydrolase</keyword>
<dbReference type="InterPro" id="IPR034035">
    <property type="entry name" value="Astacin-like_dom"/>
</dbReference>
<accession>A0AAN9U4B1</accession>
<dbReference type="AlphaFoldDB" id="A0AAN9U4B1"/>
<feature type="domain" description="Peptidase M12A" evidence="12">
    <location>
        <begin position="91"/>
        <end position="287"/>
    </location>
</feature>
<evidence type="ECO:0000256" key="5">
    <source>
        <dbReference type="ARBA" id="ARBA00022833"/>
    </source>
</evidence>
<evidence type="ECO:0000256" key="6">
    <source>
        <dbReference type="ARBA" id="ARBA00023049"/>
    </source>
</evidence>
<keyword evidence="1 10" id="KW-0645">Protease</keyword>
<evidence type="ECO:0000313" key="13">
    <source>
        <dbReference type="EMBL" id="KAK7604958.1"/>
    </source>
</evidence>
<dbReference type="GO" id="GO:0004222">
    <property type="term" value="F:metalloendopeptidase activity"/>
    <property type="evidence" value="ECO:0007669"/>
    <property type="project" value="UniProtKB-UniRule"/>
</dbReference>
<comment type="cofactor">
    <cofactor evidence="10 11">
        <name>Zn(2+)</name>
        <dbReference type="ChEBI" id="CHEBI:29105"/>
    </cofactor>
    <text evidence="10 11">Binds 1 zinc ion per subunit.</text>
</comment>
<gene>
    <name evidence="13" type="ORF">V9T40_006144</name>
</gene>
<dbReference type="InterPro" id="IPR024079">
    <property type="entry name" value="MetalloPept_cat_dom_sf"/>
</dbReference>
<dbReference type="InterPro" id="IPR001506">
    <property type="entry name" value="Peptidase_M12A"/>
</dbReference>
<evidence type="ECO:0000256" key="11">
    <source>
        <dbReference type="RuleBase" id="RU361183"/>
    </source>
</evidence>
<dbReference type="PANTHER" id="PTHR10127:SF780">
    <property type="entry name" value="METALLOENDOPEPTIDASE"/>
    <property type="match status" value="1"/>
</dbReference>
<dbReference type="FunFam" id="3.40.390.10:FF:000015">
    <property type="entry name" value="Meprin A subunit"/>
    <property type="match status" value="1"/>
</dbReference>
<keyword evidence="5 10" id="KW-0862">Zinc</keyword>
<evidence type="ECO:0000256" key="9">
    <source>
        <dbReference type="ARBA" id="ARBA00023180"/>
    </source>
</evidence>
<dbReference type="EMBL" id="JBBCAQ010000003">
    <property type="protein sequence ID" value="KAK7604958.1"/>
    <property type="molecule type" value="Genomic_DNA"/>
</dbReference>
<evidence type="ECO:0000256" key="8">
    <source>
        <dbReference type="ARBA" id="ARBA00023157"/>
    </source>
</evidence>
<evidence type="ECO:0000256" key="2">
    <source>
        <dbReference type="ARBA" id="ARBA00022723"/>
    </source>
</evidence>
<feature type="binding site" evidence="10">
    <location>
        <position position="195"/>
    </location>
    <ligand>
        <name>Zn(2+)</name>
        <dbReference type="ChEBI" id="CHEBI:29105"/>
        <note>catalytic</note>
    </ligand>
</feature>
<keyword evidence="7" id="KW-0865">Zymogen</keyword>
<keyword evidence="8" id="KW-1015">Disulfide bond</keyword>
<protein>
    <recommendedName>
        <fullName evidence="11">Metalloendopeptidase</fullName>
        <ecNumber evidence="11">3.4.24.-</ecNumber>
    </recommendedName>
</protein>
<comment type="caution">
    <text evidence="13">The sequence shown here is derived from an EMBL/GenBank/DDBJ whole genome shotgun (WGS) entry which is preliminary data.</text>
</comment>
<feature type="signal peptide" evidence="11">
    <location>
        <begin position="1"/>
        <end position="19"/>
    </location>
</feature>
<keyword evidence="6 10" id="KW-0482">Metalloprotease</keyword>
<dbReference type="InterPro" id="IPR006026">
    <property type="entry name" value="Peptidase_Metallo"/>
</dbReference>
<organism evidence="13 14">
    <name type="scientific">Parthenolecanium corni</name>
    <dbReference type="NCBI Taxonomy" id="536013"/>
    <lineage>
        <taxon>Eukaryota</taxon>
        <taxon>Metazoa</taxon>
        <taxon>Ecdysozoa</taxon>
        <taxon>Arthropoda</taxon>
        <taxon>Hexapoda</taxon>
        <taxon>Insecta</taxon>
        <taxon>Pterygota</taxon>
        <taxon>Neoptera</taxon>
        <taxon>Paraneoptera</taxon>
        <taxon>Hemiptera</taxon>
        <taxon>Sternorrhyncha</taxon>
        <taxon>Coccoidea</taxon>
        <taxon>Coccidae</taxon>
        <taxon>Parthenolecanium</taxon>
    </lineage>
</organism>
<evidence type="ECO:0000256" key="7">
    <source>
        <dbReference type="ARBA" id="ARBA00023145"/>
    </source>
</evidence>
<evidence type="ECO:0000313" key="14">
    <source>
        <dbReference type="Proteomes" id="UP001367676"/>
    </source>
</evidence>
<dbReference type="PANTHER" id="PTHR10127">
    <property type="entry name" value="DISCOIDIN, CUB, EGF, LAMININ , AND ZINC METALLOPROTEASE DOMAIN CONTAINING"/>
    <property type="match status" value="1"/>
</dbReference>
<evidence type="ECO:0000256" key="10">
    <source>
        <dbReference type="PROSITE-ProRule" id="PRU01211"/>
    </source>
</evidence>
<feature type="binding site" evidence="10">
    <location>
        <position position="189"/>
    </location>
    <ligand>
        <name>Zn(2+)</name>
        <dbReference type="ChEBI" id="CHEBI:29105"/>
        <note>catalytic</note>
    </ligand>
</feature>
<feature type="chain" id="PRO_5042663551" description="Metalloendopeptidase" evidence="11">
    <location>
        <begin position="20"/>
        <end position="298"/>
    </location>
</feature>
<dbReference type="GO" id="GO:0008270">
    <property type="term" value="F:zinc ion binding"/>
    <property type="evidence" value="ECO:0007669"/>
    <property type="project" value="UniProtKB-UniRule"/>
</dbReference>
<reference evidence="13 14" key="1">
    <citation type="submission" date="2024-03" db="EMBL/GenBank/DDBJ databases">
        <title>Adaptation during the transition from Ophiocordyceps entomopathogen to insect associate is accompanied by gene loss and intensified selection.</title>
        <authorList>
            <person name="Ward C.M."/>
            <person name="Onetto C.A."/>
            <person name="Borneman A.R."/>
        </authorList>
    </citation>
    <scope>NUCLEOTIDE SEQUENCE [LARGE SCALE GENOMIC DNA]</scope>
    <source>
        <strain evidence="13">AWRI1</strain>
        <tissue evidence="13">Single Adult Female</tissue>
    </source>
</reference>
<dbReference type="Proteomes" id="UP001367676">
    <property type="component" value="Unassembled WGS sequence"/>
</dbReference>